<reference evidence="2 3" key="1">
    <citation type="submission" date="2024-08" db="EMBL/GenBank/DDBJ databases">
        <authorList>
            <person name="Ishaq N."/>
        </authorList>
    </citation>
    <scope>NUCLEOTIDE SEQUENCE [LARGE SCALE GENOMIC DNA]</scope>
    <source>
        <strain evidence="2 3">JCM 30400</strain>
    </source>
</reference>
<dbReference type="PROSITE" id="PS51257">
    <property type="entry name" value="PROKAR_LIPOPROTEIN"/>
    <property type="match status" value="1"/>
</dbReference>
<comment type="caution">
    <text evidence="2">The sequence shown here is derived from an EMBL/GenBank/DDBJ whole genome shotgun (WGS) entry which is preliminary data.</text>
</comment>
<feature type="signal peptide" evidence="1">
    <location>
        <begin position="1"/>
        <end position="18"/>
    </location>
</feature>
<evidence type="ECO:0000256" key="1">
    <source>
        <dbReference type="SAM" id="SignalP"/>
    </source>
</evidence>
<evidence type="ECO:0008006" key="4">
    <source>
        <dbReference type="Google" id="ProtNLM"/>
    </source>
</evidence>
<sequence length="116" mass="13172">MRKAGLLFLIFFALVSCAPPPTSSTSEDTQEMLYQYAQANCLFWYFKEKGYDTDEIRSIAGGIVEHSDVSADKFQEISLFIKNYSPNLKSKNNINVSLSKCFNLKKSEGLRNIIDK</sequence>
<name>A0ABV4NLZ5_9GAMM</name>
<gene>
    <name evidence="2" type="ORF">ACCI51_07645</name>
</gene>
<dbReference type="Proteomes" id="UP001569414">
    <property type="component" value="Unassembled WGS sequence"/>
</dbReference>
<evidence type="ECO:0000313" key="3">
    <source>
        <dbReference type="Proteomes" id="UP001569414"/>
    </source>
</evidence>
<keyword evidence="3" id="KW-1185">Reference proteome</keyword>
<dbReference type="EMBL" id="JBGMEL010000006">
    <property type="protein sequence ID" value="MFA0790417.1"/>
    <property type="molecule type" value="Genomic_DNA"/>
</dbReference>
<dbReference type="InterPro" id="IPR038314">
    <property type="entry name" value="T6SS_sf"/>
</dbReference>
<keyword evidence="1" id="KW-0732">Signal</keyword>
<feature type="chain" id="PRO_5046436817" description="Lipoprotein" evidence="1">
    <location>
        <begin position="19"/>
        <end position="116"/>
    </location>
</feature>
<proteinExistence type="predicted"/>
<dbReference type="Gene3D" id="1.20.120.1620">
    <property type="match status" value="1"/>
</dbReference>
<organism evidence="2 3">
    <name type="scientific">Microbulbifer echini</name>
    <dbReference type="NCBI Taxonomy" id="1529067"/>
    <lineage>
        <taxon>Bacteria</taxon>
        <taxon>Pseudomonadati</taxon>
        <taxon>Pseudomonadota</taxon>
        <taxon>Gammaproteobacteria</taxon>
        <taxon>Cellvibrionales</taxon>
        <taxon>Microbulbiferaceae</taxon>
        <taxon>Microbulbifer</taxon>
    </lineage>
</organism>
<protein>
    <recommendedName>
        <fullName evidence="4">Lipoprotein</fullName>
    </recommendedName>
</protein>
<accession>A0ABV4NLZ5</accession>
<dbReference type="RefSeq" id="WP_371843184.1">
    <property type="nucleotide sequence ID" value="NZ_JBGMEL010000006.1"/>
</dbReference>
<evidence type="ECO:0000313" key="2">
    <source>
        <dbReference type="EMBL" id="MFA0790417.1"/>
    </source>
</evidence>